<proteinExistence type="predicted"/>
<keyword evidence="3" id="KW-1185">Reference proteome</keyword>
<evidence type="ECO:0000313" key="2">
    <source>
        <dbReference type="EMBL" id="CAD5125933.1"/>
    </source>
</evidence>
<feature type="compositionally biased region" description="Polar residues" evidence="1">
    <location>
        <begin position="69"/>
        <end position="92"/>
    </location>
</feature>
<evidence type="ECO:0000313" key="3">
    <source>
        <dbReference type="Proteomes" id="UP000549394"/>
    </source>
</evidence>
<accession>A0A7I8WD01</accession>
<dbReference type="EMBL" id="CAJFCJ010000030">
    <property type="protein sequence ID" value="CAD5125933.1"/>
    <property type="molecule type" value="Genomic_DNA"/>
</dbReference>
<evidence type="ECO:0000256" key="1">
    <source>
        <dbReference type="SAM" id="MobiDB-lite"/>
    </source>
</evidence>
<reference evidence="2 3" key="1">
    <citation type="submission" date="2020-08" db="EMBL/GenBank/DDBJ databases">
        <authorList>
            <person name="Hejnol A."/>
        </authorList>
    </citation>
    <scope>NUCLEOTIDE SEQUENCE [LARGE SCALE GENOMIC DNA]</scope>
</reference>
<comment type="caution">
    <text evidence="2">The sequence shown here is derived from an EMBL/GenBank/DDBJ whole genome shotgun (WGS) entry which is preliminary data.</text>
</comment>
<dbReference type="AlphaFoldDB" id="A0A7I8WD01"/>
<sequence length="140" mass="15396">MGCGSTRIHTTPVSNGKQNTYADYPLVRRSHTQFSHLSATIQNDEERVKVVMSPDCSSIQIETVSFGSEAYSSSPPAIEVAQQSSSPNTSDVRANHSGTDDEKKSANLTSSRFTKGFFEKGRKKRSSGQKSKSFEDEVRK</sequence>
<gene>
    <name evidence="2" type="ORF">DGYR_LOCUS13228</name>
</gene>
<feature type="region of interest" description="Disordered" evidence="1">
    <location>
        <begin position="69"/>
        <end position="140"/>
    </location>
</feature>
<protein>
    <submittedName>
        <fullName evidence="2">Uncharacterized protein</fullName>
    </submittedName>
</protein>
<name>A0A7I8WD01_9ANNE</name>
<organism evidence="2 3">
    <name type="scientific">Dimorphilus gyrociliatus</name>
    <dbReference type="NCBI Taxonomy" id="2664684"/>
    <lineage>
        <taxon>Eukaryota</taxon>
        <taxon>Metazoa</taxon>
        <taxon>Spiralia</taxon>
        <taxon>Lophotrochozoa</taxon>
        <taxon>Annelida</taxon>
        <taxon>Polychaeta</taxon>
        <taxon>Polychaeta incertae sedis</taxon>
        <taxon>Dinophilidae</taxon>
        <taxon>Dimorphilus</taxon>
    </lineage>
</organism>
<dbReference type="Proteomes" id="UP000549394">
    <property type="component" value="Unassembled WGS sequence"/>
</dbReference>